<evidence type="ECO:0000313" key="2">
    <source>
        <dbReference type="EMBL" id="QOV97235.1"/>
    </source>
</evidence>
<feature type="region of interest" description="Disordered" evidence="1">
    <location>
        <begin position="1"/>
        <end position="26"/>
    </location>
</feature>
<evidence type="ECO:0000256" key="1">
    <source>
        <dbReference type="SAM" id="MobiDB-lite"/>
    </source>
</evidence>
<organism evidence="2 3">
    <name type="scientific">Rhodococcus pyridinivorans</name>
    <dbReference type="NCBI Taxonomy" id="103816"/>
    <lineage>
        <taxon>Bacteria</taxon>
        <taxon>Bacillati</taxon>
        <taxon>Actinomycetota</taxon>
        <taxon>Actinomycetes</taxon>
        <taxon>Mycobacteriales</taxon>
        <taxon>Nocardiaceae</taxon>
        <taxon>Rhodococcus</taxon>
    </lineage>
</organism>
<name>A0A7M2XHQ3_9NOCA</name>
<reference evidence="2 3" key="1">
    <citation type="submission" date="2020-10" db="EMBL/GenBank/DDBJ databases">
        <title>Whole genome sequence of oil-degrading bacteria Rhodococcus pyridinivorans strain 5Ap.</title>
        <authorList>
            <person name="Akhremchuk A.E."/>
            <person name="Valentovich L.N."/>
            <person name="Charniauskaya M.I."/>
            <person name="Bukliarevich H.A."/>
            <person name="Titok M.A."/>
        </authorList>
    </citation>
    <scope>NUCLEOTIDE SEQUENCE [LARGE SCALE GENOMIC DNA]</scope>
    <source>
        <strain evidence="2 3">5Ap</strain>
    </source>
</reference>
<sequence>MTTSHDAVSSRQVRGGTAAGVDQASDNAHPDLMTLACQWLSTLPAGAEFTGGQLWEHLPGYVADHPGRCGAAITNLQRRGLIEFSGYGPRSADGEWDRPTRIWRRTDALITGGED</sequence>
<dbReference type="RefSeq" id="WP_193902265.1">
    <property type="nucleotide sequence ID" value="NZ_CP063450.1"/>
</dbReference>
<dbReference type="AlphaFoldDB" id="A0A7M2XHQ3"/>
<gene>
    <name evidence="2" type="ORF">INP59_14795</name>
</gene>
<accession>A0A7M2XHQ3</accession>
<dbReference type="Proteomes" id="UP000593818">
    <property type="component" value="Chromosome"/>
</dbReference>
<proteinExistence type="predicted"/>
<protein>
    <submittedName>
        <fullName evidence="2">Uncharacterized protein</fullName>
    </submittedName>
</protein>
<keyword evidence="3" id="KW-1185">Reference proteome</keyword>
<feature type="compositionally biased region" description="Polar residues" evidence="1">
    <location>
        <begin position="1"/>
        <end position="12"/>
    </location>
</feature>
<evidence type="ECO:0000313" key="3">
    <source>
        <dbReference type="Proteomes" id="UP000593818"/>
    </source>
</evidence>
<dbReference type="EMBL" id="CP063450">
    <property type="protein sequence ID" value="QOV97235.1"/>
    <property type="molecule type" value="Genomic_DNA"/>
</dbReference>